<accession>A0A563UGY8</accession>
<keyword evidence="1" id="KW-0472">Membrane</keyword>
<dbReference type="AlphaFoldDB" id="A0A563UGY8"/>
<feature type="transmembrane region" description="Helical" evidence="1">
    <location>
        <begin position="6"/>
        <end position="27"/>
    </location>
</feature>
<dbReference type="Proteomes" id="UP000320042">
    <property type="component" value="Unassembled WGS sequence"/>
</dbReference>
<name>A0A563UGY8_9SPHI</name>
<keyword evidence="1" id="KW-1133">Transmembrane helix</keyword>
<evidence type="ECO:0000256" key="1">
    <source>
        <dbReference type="SAM" id="Phobius"/>
    </source>
</evidence>
<sequence>MLYNLLLDIIKYTIAGIGIIYIAFYLFKPYLDKSNNIQLLELKKEIAAQTLPLRLQAYERLILFTERINPSNLLIRLNDSSYTAADLHAVIVSDIRTEYQHNVTQQIYVSLQAWGVVKRMKDDTLALVNSAAKGMPANATGLDLSKVILTHLGTLEKNPYDVATAMIRQDIEELF</sequence>
<dbReference type="OrthoDB" id="1493032at2"/>
<comment type="caution">
    <text evidence="2">The sequence shown here is derived from an EMBL/GenBank/DDBJ whole genome shotgun (WGS) entry which is preliminary data.</text>
</comment>
<evidence type="ECO:0000313" key="2">
    <source>
        <dbReference type="EMBL" id="TWR30662.1"/>
    </source>
</evidence>
<keyword evidence="3" id="KW-1185">Reference proteome</keyword>
<dbReference type="EMBL" id="VOEJ01000002">
    <property type="protein sequence ID" value="TWR30662.1"/>
    <property type="molecule type" value="Genomic_DNA"/>
</dbReference>
<keyword evidence="1" id="KW-0812">Transmembrane</keyword>
<reference evidence="2 3" key="1">
    <citation type="submission" date="2019-07" db="EMBL/GenBank/DDBJ databases">
        <authorList>
            <person name="Kim J."/>
        </authorList>
    </citation>
    <scope>NUCLEOTIDE SEQUENCE [LARGE SCALE GENOMIC DNA]</scope>
    <source>
        <strain evidence="3">dk17</strain>
    </source>
</reference>
<gene>
    <name evidence="2" type="ORF">FPZ43_04625</name>
</gene>
<organism evidence="2 3">
    <name type="scientific">Mucilaginibacter pallidiroseus</name>
    <dbReference type="NCBI Taxonomy" id="2599295"/>
    <lineage>
        <taxon>Bacteria</taxon>
        <taxon>Pseudomonadati</taxon>
        <taxon>Bacteroidota</taxon>
        <taxon>Sphingobacteriia</taxon>
        <taxon>Sphingobacteriales</taxon>
        <taxon>Sphingobacteriaceae</taxon>
        <taxon>Mucilaginibacter</taxon>
    </lineage>
</organism>
<dbReference type="Pfam" id="PF25589">
    <property type="entry name" value="DUF7935"/>
    <property type="match status" value="1"/>
</dbReference>
<dbReference type="InterPro" id="IPR057695">
    <property type="entry name" value="DUF7935"/>
</dbReference>
<evidence type="ECO:0000313" key="3">
    <source>
        <dbReference type="Proteomes" id="UP000320042"/>
    </source>
</evidence>
<proteinExistence type="predicted"/>
<protein>
    <submittedName>
        <fullName evidence="2">Uncharacterized protein</fullName>
    </submittedName>
</protein>